<protein>
    <submittedName>
        <fullName evidence="3">Uncharacterized protein</fullName>
    </submittedName>
</protein>
<evidence type="ECO:0000313" key="2">
    <source>
        <dbReference type="Proteomes" id="UP000050791"/>
    </source>
</evidence>
<feature type="region of interest" description="Disordered" evidence="1">
    <location>
        <begin position="31"/>
        <end position="56"/>
    </location>
</feature>
<name>A0AA85B096_9TREM</name>
<reference evidence="3" key="1">
    <citation type="submission" date="2023-11" db="UniProtKB">
        <authorList>
            <consortium name="WormBaseParasite"/>
        </authorList>
    </citation>
    <scope>IDENTIFICATION</scope>
</reference>
<evidence type="ECO:0000256" key="1">
    <source>
        <dbReference type="SAM" id="MobiDB-lite"/>
    </source>
</evidence>
<accession>A0AA85B096</accession>
<sequence length="112" mass="13094">MKLHFTSRDITVTHSNLIGIWENSIFNGNMGKDDDHHSGSKDHKKDKPHSSKDKKKTTIVIINRVQNIVLGHRLLHHRTPIIKRSKSHGINENETFFTIFIISYFLIKVNYY</sequence>
<feature type="compositionally biased region" description="Basic and acidic residues" evidence="1">
    <location>
        <begin position="31"/>
        <end position="51"/>
    </location>
</feature>
<dbReference type="WBParaSite" id="SMTH1_23160.1">
    <property type="protein sequence ID" value="SMTH1_23160.1"/>
    <property type="gene ID" value="SMTH1_23160"/>
</dbReference>
<evidence type="ECO:0000313" key="3">
    <source>
        <dbReference type="WBParaSite" id="SMTH1_23160.1"/>
    </source>
</evidence>
<dbReference type="AlphaFoldDB" id="A0AA85B096"/>
<dbReference type="Proteomes" id="UP000050791">
    <property type="component" value="Unassembled WGS sequence"/>
</dbReference>
<proteinExistence type="predicted"/>
<organism evidence="2 3">
    <name type="scientific">Schistosoma mattheei</name>
    <dbReference type="NCBI Taxonomy" id="31246"/>
    <lineage>
        <taxon>Eukaryota</taxon>
        <taxon>Metazoa</taxon>
        <taxon>Spiralia</taxon>
        <taxon>Lophotrochozoa</taxon>
        <taxon>Platyhelminthes</taxon>
        <taxon>Trematoda</taxon>
        <taxon>Digenea</taxon>
        <taxon>Strigeidida</taxon>
        <taxon>Schistosomatoidea</taxon>
        <taxon>Schistosomatidae</taxon>
        <taxon>Schistosoma</taxon>
    </lineage>
</organism>